<protein>
    <submittedName>
        <fullName evidence="1">Uncharacterized protein</fullName>
    </submittedName>
</protein>
<proteinExistence type="predicted"/>
<reference evidence="1 2" key="1">
    <citation type="journal article" date="2008" name="J. Bacteriol.">
        <title>The genome of Heliobacterium modesticaldum, a phototrophic representative of the Firmicutes containing the simplest photosynthetic apparatus.</title>
        <authorList>
            <person name="Sattley W.M."/>
            <person name="Madigan M.T."/>
            <person name="Swingley W.D."/>
            <person name="Cheung P.C."/>
            <person name="Clocksin K.M."/>
            <person name="Conrad A.L."/>
            <person name="Dejesa L.C."/>
            <person name="Honchak B.M."/>
            <person name="Jung D.O."/>
            <person name="Karbach L.E."/>
            <person name="Kurdoglu A."/>
            <person name="Lahiri S."/>
            <person name="Mastrian S.D."/>
            <person name="Page L.E."/>
            <person name="Taylor H.L."/>
            <person name="Wang Z.T."/>
            <person name="Raymond J."/>
            <person name="Chen M."/>
            <person name="Blankenship R.E."/>
            <person name="Touchman J.W."/>
        </authorList>
    </citation>
    <scope>NUCLEOTIDE SEQUENCE [LARGE SCALE GENOMIC DNA]</scope>
    <source>
        <strain evidence="2">ATCC 51547 / Ice1</strain>
    </source>
</reference>
<name>B0TAR0_HELMI</name>
<organism evidence="1 2">
    <name type="scientific">Heliobacterium modesticaldum (strain ATCC 51547 / Ice1)</name>
    <dbReference type="NCBI Taxonomy" id="498761"/>
    <lineage>
        <taxon>Bacteria</taxon>
        <taxon>Bacillati</taxon>
        <taxon>Bacillota</taxon>
        <taxon>Clostridia</taxon>
        <taxon>Eubacteriales</taxon>
        <taxon>Heliobacteriaceae</taxon>
        <taxon>Heliomicrobium</taxon>
    </lineage>
</organism>
<dbReference type="AlphaFoldDB" id="B0TAR0"/>
<dbReference type="KEGG" id="hmo:HM1_0849"/>
<dbReference type="Proteomes" id="UP000008550">
    <property type="component" value="Chromosome"/>
</dbReference>
<dbReference type="EMBL" id="CP000930">
    <property type="protein sequence ID" value="ABZ83712.1"/>
    <property type="molecule type" value="Genomic_DNA"/>
</dbReference>
<evidence type="ECO:0000313" key="1">
    <source>
        <dbReference type="EMBL" id="ABZ83712.1"/>
    </source>
</evidence>
<sequence>MKEFPILGDSFFLLAAGFERLAPKKDHLSACLNACFWNSIIYEKTMK</sequence>
<dbReference type="HOGENOM" id="CLU_3168828_0_0_9"/>
<evidence type="ECO:0000313" key="2">
    <source>
        <dbReference type="Proteomes" id="UP000008550"/>
    </source>
</evidence>
<accession>B0TAR0</accession>
<keyword evidence="2" id="KW-1185">Reference proteome</keyword>
<dbReference type="STRING" id="498761.HM1_0849"/>
<gene>
    <name evidence="1" type="ORF">HM1_0849</name>
</gene>